<keyword evidence="2" id="KW-1185">Reference proteome</keyword>
<evidence type="ECO:0000313" key="2">
    <source>
        <dbReference type="Proteomes" id="UP000186230"/>
    </source>
</evidence>
<protein>
    <submittedName>
        <fullName evidence="1">Uncharacterized protein</fullName>
    </submittedName>
</protein>
<proteinExistence type="predicted"/>
<reference evidence="1 2" key="1">
    <citation type="submission" date="2016-07" db="EMBL/GenBank/DDBJ databases">
        <title>Multi-omics approach to identify versatile polysaccharide utilization systems of a marine flavobacterium Gramella flava.</title>
        <authorList>
            <person name="Tang K."/>
        </authorList>
    </citation>
    <scope>NUCLEOTIDE SEQUENCE [LARGE SCALE GENOMIC DNA]</scope>
    <source>
        <strain evidence="1 2">JLT2011</strain>
    </source>
</reference>
<accession>A0A1L7I422</accession>
<dbReference type="EMBL" id="CP016359">
    <property type="protein sequence ID" value="APU68358.1"/>
    <property type="molecule type" value="Genomic_DNA"/>
</dbReference>
<dbReference type="KEGG" id="gfl:GRFL_1634"/>
<organism evidence="1 2">
    <name type="scientific">Christiangramia flava JLT2011</name>
    <dbReference type="NCBI Taxonomy" id="1229726"/>
    <lineage>
        <taxon>Bacteria</taxon>
        <taxon>Pseudomonadati</taxon>
        <taxon>Bacteroidota</taxon>
        <taxon>Flavobacteriia</taxon>
        <taxon>Flavobacteriales</taxon>
        <taxon>Flavobacteriaceae</taxon>
        <taxon>Christiangramia</taxon>
    </lineage>
</organism>
<dbReference type="AlphaFoldDB" id="A0A1L7I422"/>
<dbReference type="Proteomes" id="UP000186230">
    <property type="component" value="Chromosome"/>
</dbReference>
<name>A0A1L7I422_9FLAO</name>
<sequence length="42" mass="4835">MGAIFSAEVSADFLQETARNIRNIENARIFFMTYQFVALNSF</sequence>
<gene>
    <name evidence="1" type="ORF">GRFL_1634</name>
</gene>
<evidence type="ECO:0000313" key="1">
    <source>
        <dbReference type="EMBL" id="APU68358.1"/>
    </source>
</evidence>